<dbReference type="AlphaFoldDB" id="A0A969W6J5"/>
<evidence type="ECO:0000313" key="2">
    <source>
        <dbReference type="EMBL" id="NKF21581.1"/>
    </source>
</evidence>
<feature type="region of interest" description="Disordered" evidence="1">
    <location>
        <begin position="234"/>
        <end position="312"/>
    </location>
</feature>
<dbReference type="RefSeq" id="WP_168146837.1">
    <property type="nucleotide sequence ID" value="NZ_JAAVXB010000002.1"/>
</dbReference>
<name>A0A969W6J5_9GAMM</name>
<dbReference type="EMBL" id="JAAVXB010000002">
    <property type="protein sequence ID" value="NKF21581.1"/>
    <property type="molecule type" value="Genomic_DNA"/>
</dbReference>
<protein>
    <recommendedName>
        <fullName evidence="4">Scaffolding protein</fullName>
    </recommendedName>
</protein>
<feature type="compositionally biased region" description="Acidic residues" evidence="1">
    <location>
        <begin position="55"/>
        <end position="67"/>
    </location>
</feature>
<organism evidence="2 3">
    <name type="scientific">Solimonas marina</name>
    <dbReference type="NCBI Taxonomy" id="2714601"/>
    <lineage>
        <taxon>Bacteria</taxon>
        <taxon>Pseudomonadati</taxon>
        <taxon>Pseudomonadota</taxon>
        <taxon>Gammaproteobacteria</taxon>
        <taxon>Nevskiales</taxon>
        <taxon>Nevskiaceae</taxon>
        <taxon>Solimonas</taxon>
    </lineage>
</organism>
<gene>
    <name evidence="2" type="ORF">G7Y82_04570</name>
</gene>
<evidence type="ECO:0000256" key="1">
    <source>
        <dbReference type="SAM" id="MobiDB-lite"/>
    </source>
</evidence>
<reference evidence="2" key="1">
    <citation type="submission" date="2020-03" db="EMBL/GenBank/DDBJ databases">
        <title>Solimonas marina sp. nov., isolated from deep seawater of the Pacific Ocean.</title>
        <authorList>
            <person name="Liu X."/>
            <person name="Lai Q."/>
            <person name="Sun F."/>
            <person name="Gai Y."/>
            <person name="Li G."/>
            <person name="Shao Z."/>
        </authorList>
    </citation>
    <scope>NUCLEOTIDE SEQUENCE</scope>
    <source>
        <strain evidence="2">C16B3</strain>
    </source>
</reference>
<keyword evidence="3" id="KW-1185">Reference proteome</keyword>
<feature type="region of interest" description="Disordered" evidence="1">
    <location>
        <begin position="1"/>
        <end position="125"/>
    </location>
</feature>
<evidence type="ECO:0008006" key="4">
    <source>
        <dbReference type="Google" id="ProtNLM"/>
    </source>
</evidence>
<feature type="compositionally biased region" description="Basic and acidic residues" evidence="1">
    <location>
        <begin position="245"/>
        <end position="267"/>
    </location>
</feature>
<accession>A0A969W6J5</accession>
<proteinExistence type="predicted"/>
<feature type="compositionally biased region" description="Basic and acidic residues" evidence="1">
    <location>
        <begin position="286"/>
        <end position="312"/>
    </location>
</feature>
<dbReference type="Proteomes" id="UP000653472">
    <property type="component" value="Unassembled WGS sequence"/>
</dbReference>
<feature type="compositionally biased region" description="Basic and acidic residues" evidence="1">
    <location>
        <begin position="78"/>
        <end position="115"/>
    </location>
</feature>
<sequence length="312" mass="35196">MPKPNQNTEEQEELEIEEELEEQEEEQEEQEEEAEDRGDNAEPELNERNLSAVAGEEEEEQEEEEGEQQNRPGFIPKGRFDEVNNKLKSEQEARVRLEERLRLLEERGGSKKQDEPAEEQQVDVKALRRQRNQAMLDGDLDKVDALDEQIDAIVLQKALEQARAEDTATTVQRAFAEAVADVIEQYPYLDSRSDAANADAIDYVVAMRNSYMAKGDSAADALRKAADKAGKLFAPAAAEEEESDDQRQKQVSMRERLALKRNAETARRQPPPMNGGQGNRATGAKLDPKSLSDEEFGKLPAKVKREMRGDTL</sequence>
<feature type="compositionally biased region" description="Acidic residues" evidence="1">
    <location>
        <begin position="9"/>
        <end position="44"/>
    </location>
</feature>
<evidence type="ECO:0000313" key="3">
    <source>
        <dbReference type="Proteomes" id="UP000653472"/>
    </source>
</evidence>
<comment type="caution">
    <text evidence="2">The sequence shown here is derived from an EMBL/GenBank/DDBJ whole genome shotgun (WGS) entry which is preliminary data.</text>
</comment>